<dbReference type="EMBL" id="MCFA01000156">
    <property type="protein sequence ID" value="ORY02565.1"/>
    <property type="molecule type" value="Genomic_DNA"/>
</dbReference>
<evidence type="ECO:0000256" key="1">
    <source>
        <dbReference type="SAM" id="MobiDB-lite"/>
    </source>
</evidence>
<feature type="region of interest" description="Disordered" evidence="1">
    <location>
        <begin position="468"/>
        <end position="537"/>
    </location>
</feature>
<dbReference type="AlphaFoldDB" id="A0A1Y1YYB4"/>
<organism evidence="3 4">
    <name type="scientific">Clohesyomyces aquaticus</name>
    <dbReference type="NCBI Taxonomy" id="1231657"/>
    <lineage>
        <taxon>Eukaryota</taxon>
        <taxon>Fungi</taxon>
        <taxon>Dikarya</taxon>
        <taxon>Ascomycota</taxon>
        <taxon>Pezizomycotina</taxon>
        <taxon>Dothideomycetes</taxon>
        <taxon>Pleosporomycetidae</taxon>
        <taxon>Pleosporales</taxon>
        <taxon>Lindgomycetaceae</taxon>
        <taxon>Clohesyomyces</taxon>
    </lineage>
</organism>
<feature type="chain" id="PRO_5013322318" evidence="2">
    <location>
        <begin position="28"/>
        <end position="553"/>
    </location>
</feature>
<sequence>MTMNSIMFNFNGQLLSVILLHARLLLGQTPGNGSTTNAPTQMTPPSTHAPIPTVQFAPLPPEYSDIRQAVSCWDSQASYQATTAFLWNQYISNMFYSPYNVPSTSIQASTYVYTYSSCTTAYPGLTTLCDGYPRASDCIESCVTTSSSTETTTYTAITSGEWLRPTWSTEIDQAPSPTCRVAANLSPECKRLEEAYSWRVSQFDKETLASATVNSTTSPSAYNSPLPPNCRVLIPPNPSAKLKCWLEFKSYDAYFWPTPTPTPTDPNRFCSRNATVPIATPNIPGKPNTAVISQLTMTSPFVYHILHNVTMYTFRGQASSIGERTRYPGHDVYEPTSSFDIIHYSQPQESILSQTKECHRLTTHGIPHCNLTSNPDFSIQDLFSVDANHYYPYSKDPVLATPTLSTICQASYKPRIALVVSEVAKQNGIEVDCEWSYAHNDFVTTTQDPASLSVWQYGGEVWHPITSSGQDVPRTLEGSSIQNPNVPFPQPRRRSHIDPTTLAPVQWRAHTRSKNKSPNLEPLGHLLSSSPATADRNSKHDFLTQSYKLGYIL</sequence>
<dbReference type="OrthoDB" id="3944128at2759"/>
<protein>
    <submittedName>
        <fullName evidence="3">Uncharacterized protein</fullName>
    </submittedName>
</protein>
<evidence type="ECO:0000313" key="4">
    <source>
        <dbReference type="Proteomes" id="UP000193144"/>
    </source>
</evidence>
<dbReference type="STRING" id="1231657.A0A1Y1YYB4"/>
<keyword evidence="2" id="KW-0732">Signal</keyword>
<evidence type="ECO:0000313" key="3">
    <source>
        <dbReference type="EMBL" id="ORY02565.1"/>
    </source>
</evidence>
<comment type="caution">
    <text evidence="3">The sequence shown here is derived from an EMBL/GenBank/DDBJ whole genome shotgun (WGS) entry which is preliminary data.</text>
</comment>
<evidence type="ECO:0000256" key="2">
    <source>
        <dbReference type="SAM" id="SignalP"/>
    </source>
</evidence>
<feature type="non-terminal residue" evidence="3">
    <location>
        <position position="1"/>
    </location>
</feature>
<keyword evidence="4" id="KW-1185">Reference proteome</keyword>
<accession>A0A1Y1YYB4</accession>
<dbReference type="Proteomes" id="UP000193144">
    <property type="component" value="Unassembled WGS sequence"/>
</dbReference>
<gene>
    <name evidence="3" type="ORF">BCR34DRAFT_667651</name>
</gene>
<name>A0A1Y1YYB4_9PLEO</name>
<reference evidence="3 4" key="1">
    <citation type="submission" date="2016-07" db="EMBL/GenBank/DDBJ databases">
        <title>Pervasive Adenine N6-methylation of Active Genes in Fungi.</title>
        <authorList>
            <consortium name="DOE Joint Genome Institute"/>
            <person name="Mondo S.J."/>
            <person name="Dannebaum R.O."/>
            <person name="Kuo R.C."/>
            <person name="Labutti K."/>
            <person name="Haridas S."/>
            <person name="Kuo A."/>
            <person name="Salamov A."/>
            <person name="Ahrendt S.R."/>
            <person name="Lipzen A."/>
            <person name="Sullivan W."/>
            <person name="Andreopoulos W.B."/>
            <person name="Clum A."/>
            <person name="Lindquist E."/>
            <person name="Daum C."/>
            <person name="Ramamoorthy G.K."/>
            <person name="Gryganskyi A."/>
            <person name="Culley D."/>
            <person name="Magnuson J.K."/>
            <person name="James T.Y."/>
            <person name="O'Malley M.A."/>
            <person name="Stajich J.E."/>
            <person name="Spatafora J.W."/>
            <person name="Visel A."/>
            <person name="Grigoriev I.V."/>
        </authorList>
    </citation>
    <scope>NUCLEOTIDE SEQUENCE [LARGE SCALE GENOMIC DNA]</scope>
    <source>
        <strain evidence="3 4">CBS 115471</strain>
    </source>
</reference>
<proteinExistence type="predicted"/>
<feature type="signal peptide" evidence="2">
    <location>
        <begin position="1"/>
        <end position="27"/>
    </location>
</feature>